<organism evidence="5 6">
    <name type="scientific">Rhizobium etli 8C-3</name>
    <dbReference type="NCBI Taxonomy" id="538025"/>
    <lineage>
        <taxon>Bacteria</taxon>
        <taxon>Pseudomonadati</taxon>
        <taxon>Pseudomonadota</taxon>
        <taxon>Alphaproteobacteria</taxon>
        <taxon>Hyphomicrobiales</taxon>
        <taxon>Rhizobiaceae</taxon>
        <taxon>Rhizobium/Agrobacterium group</taxon>
        <taxon>Rhizobium</taxon>
    </lineage>
</organism>
<feature type="site" description="Lowers pKa of active site Tyr" evidence="3">
    <location>
        <position position="83"/>
    </location>
</feature>
<dbReference type="InterPro" id="IPR023210">
    <property type="entry name" value="NADP_OxRdtase_dom"/>
</dbReference>
<dbReference type="PIRSF" id="PIRSF000097">
    <property type="entry name" value="AKR"/>
    <property type="match status" value="1"/>
</dbReference>
<dbReference type="CDD" id="cd19138">
    <property type="entry name" value="AKR_YeaE"/>
    <property type="match status" value="1"/>
</dbReference>
<reference evidence="5 6" key="1">
    <citation type="submission" date="2016-09" db="EMBL/GenBank/DDBJ databases">
        <title>The complete genome sequences of Rhizobium gallicum, symbiovars gallicum and phaseoli, symbionts associated to common bean (Phaseolus vulgaris).</title>
        <authorList>
            <person name="Bustos P."/>
            <person name="Santamaria R.I."/>
            <person name="Perez-Carrascal O.M."/>
            <person name="Juarez S."/>
            <person name="Lozano L."/>
            <person name="Martinez-Flores I."/>
            <person name="Martinez-Romero E."/>
            <person name="Cevallos M."/>
            <person name="Romero D."/>
            <person name="Davila G."/>
            <person name="Gonzalez V."/>
        </authorList>
    </citation>
    <scope>NUCLEOTIDE SEQUENCE [LARGE SCALE GENOMIC DNA]</scope>
    <source>
        <strain evidence="5 6">8C-3</strain>
    </source>
</reference>
<dbReference type="EMBL" id="CP017241">
    <property type="protein sequence ID" value="APO75329.1"/>
    <property type="molecule type" value="Genomic_DNA"/>
</dbReference>
<dbReference type="RefSeq" id="WP_074063222.1">
    <property type="nucleotide sequence ID" value="NZ_CP017241.1"/>
</dbReference>
<dbReference type="Proteomes" id="UP000185109">
    <property type="component" value="Chromosome"/>
</dbReference>
<feature type="active site" description="Proton donor" evidence="1">
    <location>
        <position position="58"/>
    </location>
</feature>
<dbReference type="SUPFAM" id="SSF51430">
    <property type="entry name" value="NAD(P)-linked oxidoreductase"/>
    <property type="match status" value="1"/>
</dbReference>
<dbReference type="PANTHER" id="PTHR43638">
    <property type="entry name" value="OXIDOREDUCTASE, ALDO/KETO REDUCTASE FAMILY PROTEIN"/>
    <property type="match status" value="1"/>
</dbReference>
<dbReference type="PRINTS" id="PR00069">
    <property type="entry name" value="ALDKETRDTASE"/>
</dbReference>
<feature type="domain" description="NADP-dependent oxidoreductase" evidence="4">
    <location>
        <begin position="20"/>
        <end position="268"/>
    </location>
</feature>
<dbReference type="InterPro" id="IPR036812">
    <property type="entry name" value="NAD(P)_OxRdtase_dom_sf"/>
</dbReference>
<evidence type="ECO:0000256" key="3">
    <source>
        <dbReference type="PIRSR" id="PIRSR000097-3"/>
    </source>
</evidence>
<dbReference type="Pfam" id="PF00248">
    <property type="entry name" value="Aldo_ket_red"/>
    <property type="match status" value="1"/>
</dbReference>
<dbReference type="PANTHER" id="PTHR43638:SF3">
    <property type="entry name" value="ALDEHYDE REDUCTASE"/>
    <property type="match status" value="1"/>
</dbReference>
<feature type="binding site" evidence="2">
    <location>
        <position position="116"/>
    </location>
    <ligand>
        <name>substrate</name>
    </ligand>
</feature>
<evidence type="ECO:0000256" key="2">
    <source>
        <dbReference type="PIRSR" id="PIRSR000097-2"/>
    </source>
</evidence>
<accession>A0A1L5P5A8</accession>
<evidence type="ECO:0000256" key="1">
    <source>
        <dbReference type="PIRSR" id="PIRSR000097-1"/>
    </source>
</evidence>
<dbReference type="InterPro" id="IPR020471">
    <property type="entry name" value="AKR"/>
</dbReference>
<name>A0A1L5P5A8_RHIET</name>
<dbReference type="Gene3D" id="3.20.20.100">
    <property type="entry name" value="NADP-dependent oxidoreductase domain"/>
    <property type="match status" value="1"/>
</dbReference>
<dbReference type="GO" id="GO:0016491">
    <property type="term" value="F:oxidoreductase activity"/>
    <property type="evidence" value="ECO:0007669"/>
    <property type="project" value="InterPro"/>
</dbReference>
<gene>
    <name evidence="5" type="ORF">AM571_CH02521</name>
</gene>
<dbReference type="AlphaFoldDB" id="A0A1L5P5A8"/>
<sequence>MQDDPIPAITFPNGIKVPALGQGTWNMGERASEAEREIASLKAGIELGMTLIDTAEMYGEGDSERIVGRAIKGRREGLFIVTKVYPWNASRRGTIEACERSLSRLGIDQIDLYLLHWRGEHPLADTVEAFEDLKDAGKIGAWGVSNFDIGDIEELLAVPGGRHVAANQVLYNLARRGIEYDLLPWCQEHGVPVMAYSPIEQGRILHNPELIRIAKANQATPAQVALAFLLERDGVIAIPKTSNADRVAENRDCVSLDISDDDWAALDAAFPPPTRKSALEML</sequence>
<evidence type="ECO:0000259" key="4">
    <source>
        <dbReference type="Pfam" id="PF00248"/>
    </source>
</evidence>
<evidence type="ECO:0000313" key="6">
    <source>
        <dbReference type="Proteomes" id="UP000185109"/>
    </source>
</evidence>
<proteinExistence type="predicted"/>
<evidence type="ECO:0000313" key="5">
    <source>
        <dbReference type="EMBL" id="APO75329.1"/>
    </source>
</evidence>
<protein>
    <submittedName>
        <fullName evidence="5">Aldo/keto reductase protein</fullName>
    </submittedName>
</protein>